<evidence type="ECO:0000313" key="2">
    <source>
        <dbReference type="EMBL" id="KKP85569.1"/>
    </source>
</evidence>
<protein>
    <submittedName>
        <fullName evidence="2">Uncharacterized protein</fullName>
    </submittedName>
</protein>
<evidence type="ECO:0000313" key="3">
    <source>
        <dbReference type="Proteomes" id="UP000034536"/>
    </source>
</evidence>
<feature type="transmembrane region" description="Helical" evidence="1">
    <location>
        <begin position="448"/>
        <end position="467"/>
    </location>
</feature>
<organism evidence="2 3">
    <name type="scientific">Candidatus Roizmanbacteria bacterium GW2011_GWA2_35_8</name>
    <dbReference type="NCBI Taxonomy" id="1618479"/>
    <lineage>
        <taxon>Bacteria</taxon>
        <taxon>Candidatus Roizmaniibacteriota</taxon>
    </lineage>
</organism>
<gene>
    <name evidence="2" type="ORF">UR89_C0050G0001</name>
</gene>
<keyword evidence="1" id="KW-0472">Membrane</keyword>
<name>A0A0G0CUS9_9BACT</name>
<keyword evidence="1" id="KW-1133">Transmembrane helix</keyword>
<evidence type="ECO:0000256" key="1">
    <source>
        <dbReference type="SAM" id="Phobius"/>
    </source>
</evidence>
<accession>A0A0G0CUS9</accession>
<proteinExistence type="predicted"/>
<dbReference type="EMBL" id="LBQX01000050">
    <property type="protein sequence ID" value="KKP85569.1"/>
    <property type="molecule type" value="Genomic_DNA"/>
</dbReference>
<sequence length="470" mass="51798">MLDLVGVPIEAGAVPAQLTQNAEAAPAPVVEANLQMPTAKEAPKPTPTLEQGINTASEIIIRQQAEAFGAKWNTADSDEQQKLMEVPANRVLKALHIARNANQKIIDAQKVGEKGFAIQGDKDLKDVIIPFTLENDQVSNIHTIVGVDRDNFIVTYTLPPGTTPQEQTFPVSRQYVEAFLMKMLAKNPSVLPEAQKKIVELYFQLSENNITADTLPPEAGGQLIEAARSAGIPRIDDFEVFLKVAKPDTPIPADADEAKIDQINKENEKIGKDREKIIKPLKDRGVLVTDAKLVADLFTEVGGGVSQLKTVQDEVRKQVARLTTQLETKDGELVTITIEGKPQKVEMTEKLRRQFQIDQLKAENLRNICDEVIKSYEEGGPLQSAFEKLNAGTLSQEDGKALVESIRTGQIAKPPDIETAVDERDRIRLKKLHDLYKKQDMIKNSKKMLLGTGGVMGALLAFAMLFTKKE</sequence>
<dbReference type="AlphaFoldDB" id="A0A0G0CUS9"/>
<dbReference type="Proteomes" id="UP000034536">
    <property type="component" value="Unassembled WGS sequence"/>
</dbReference>
<reference evidence="2 3" key="1">
    <citation type="journal article" date="2015" name="Nature">
        <title>rRNA introns, odd ribosomes, and small enigmatic genomes across a large radiation of phyla.</title>
        <authorList>
            <person name="Brown C.T."/>
            <person name="Hug L.A."/>
            <person name="Thomas B.C."/>
            <person name="Sharon I."/>
            <person name="Castelle C.J."/>
            <person name="Singh A."/>
            <person name="Wilkins M.J."/>
            <person name="Williams K.H."/>
            <person name="Banfield J.F."/>
        </authorList>
    </citation>
    <scope>NUCLEOTIDE SEQUENCE [LARGE SCALE GENOMIC DNA]</scope>
</reference>
<comment type="caution">
    <text evidence="2">The sequence shown here is derived from an EMBL/GenBank/DDBJ whole genome shotgun (WGS) entry which is preliminary data.</text>
</comment>
<keyword evidence="1" id="KW-0812">Transmembrane</keyword>